<dbReference type="InterPro" id="IPR014782">
    <property type="entry name" value="Peptidase_M1_dom"/>
</dbReference>
<dbReference type="Pfam" id="PF17900">
    <property type="entry name" value="Peptidase_M1_N"/>
    <property type="match status" value="1"/>
</dbReference>
<proteinExistence type="inferred from homology"/>
<reference evidence="20" key="1">
    <citation type="submission" date="2023-10" db="EMBL/GenBank/DDBJ databases">
        <title>Genome assembly of Pristionchus species.</title>
        <authorList>
            <person name="Yoshida K."/>
            <person name="Sommer R.J."/>
        </authorList>
    </citation>
    <scope>NUCLEOTIDE SEQUENCE</scope>
    <source>
        <strain evidence="20">RS0144</strain>
    </source>
</reference>
<feature type="domain" description="ERAP1-like C-terminal" evidence="18">
    <location>
        <begin position="746"/>
        <end position="1078"/>
    </location>
</feature>
<evidence type="ECO:0000256" key="5">
    <source>
        <dbReference type="ARBA" id="ARBA00022723"/>
    </source>
</evidence>
<dbReference type="PRINTS" id="PR00756">
    <property type="entry name" value="ALADIPTASE"/>
</dbReference>
<dbReference type="EMBL" id="BTSX01000001">
    <property type="protein sequence ID" value="GMS80424.1"/>
    <property type="molecule type" value="Genomic_DNA"/>
</dbReference>
<keyword evidence="3" id="KW-0645">Protease</keyword>
<dbReference type="GO" id="GO:0016020">
    <property type="term" value="C:membrane"/>
    <property type="evidence" value="ECO:0007669"/>
    <property type="project" value="UniProtKB-SubCell"/>
</dbReference>
<feature type="active site" description="Proton acceptor" evidence="12">
    <location>
        <position position="517"/>
    </location>
</feature>
<keyword evidence="4 16" id="KW-0812">Transmembrane</keyword>
<evidence type="ECO:0000256" key="3">
    <source>
        <dbReference type="ARBA" id="ARBA00022670"/>
    </source>
</evidence>
<evidence type="ECO:0000256" key="1">
    <source>
        <dbReference type="ARBA" id="ARBA00004167"/>
    </source>
</evidence>
<gene>
    <name evidence="20" type="ORF">PENTCL1PPCAC_2599</name>
</gene>
<accession>A0AAV5SJZ6</accession>
<evidence type="ECO:0000256" key="16">
    <source>
        <dbReference type="SAM" id="Phobius"/>
    </source>
</evidence>
<dbReference type="AlphaFoldDB" id="A0AAV5SJZ6"/>
<dbReference type="Gene3D" id="1.10.390.10">
    <property type="entry name" value="Neutral Protease Domain 2"/>
    <property type="match status" value="1"/>
</dbReference>
<evidence type="ECO:0000256" key="15">
    <source>
        <dbReference type="SAM" id="MobiDB-lite"/>
    </source>
</evidence>
<dbReference type="GO" id="GO:0008270">
    <property type="term" value="F:zinc ion binding"/>
    <property type="evidence" value="ECO:0007669"/>
    <property type="project" value="InterPro"/>
</dbReference>
<keyword evidence="11" id="KW-0325">Glycoprotein</keyword>
<feature type="non-terminal residue" evidence="20">
    <location>
        <position position="1"/>
    </location>
</feature>
<evidence type="ECO:0000256" key="12">
    <source>
        <dbReference type="PIRSR" id="PIRSR634016-1"/>
    </source>
</evidence>
<feature type="domain" description="Aminopeptidase N-like N-terminal" evidence="19">
    <location>
        <begin position="205"/>
        <end position="409"/>
    </location>
</feature>
<dbReference type="GO" id="GO:0043171">
    <property type="term" value="P:peptide catabolic process"/>
    <property type="evidence" value="ECO:0007669"/>
    <property type="project" value="TreeGrafter"/>
</dbReference>
<feature type="site" description="Transition state stabilizer" evidence="14">
    <location>
        <position position="602"/>
    </location>
</feature>
<keyword evidence="9" id="KW-0482">Metalloprotease</keyword>
<evidence type="ECO:0000259" key="19">
    <source>
        <dbReference type="Pfam" id="PF17900"/>
    </source>
</evidence>
<feature type="compositionally biased region" description="Basic and acidic residues" evidence="15">
    <location>
        <begin position="53"/>
        <end position="83"/>
    </location>
</feature>
<evidence type="ECO:0000259" key="17">
    <source>
        <dbReference type="Pfam" id="PF01433"/>
    </source>
</evidence>
<dbReference type="FunFam" id="1.10.390.10:FF:000016">
    <property type="entry name" value="Glutamyl aminopeptidase"/>
    <property type="match status" value="1"/>
</dbReference>
<evidence type="ECO:0000256" key="14">
    <source>
        <dbReference type="PIRSR" id="PIRSR634016-4"/>
    </source>
</evidence>
<feature type="region of interest" description="Disordered" evidence="15">
    <location>
        <begin position="53"/>
        <end position="127"/>
    </location>
</feature>
<dbReference type="PANTHER" id="PTHR11533">
    <property type="entry name" value="PROTEASE M1 ZINC METALLOPROTEASE"/>
    <property type="match status" value="1"/>
</dbReference>
<comment type="similarity">
    <text evidence="2">Belongs to the peptidase M1 family.</text>
</comment>
<comment type="cofactor">
    <cofactor evidence="13">
        <name>Zn(2+)</name>
        <dbReference type="ChEBI" id="CHEBI:29105"/>
    </cofactor>
    <text evidence="13">Binds 1 zinc ion per subunit.</text>
</comment>
<evidence type="ECO:0000256" key="10">
    <source>
        <dbReference type="ARBA" id="ARBA00023136"/>
    </source>
</evidence>
<dbReference type="CDD" id="cd09601">
    <property type="entry name" value="M1_APN-Q_like"/>
    <property type="match status" value="1"/>
</dbReference>
<dbReference type="Pfam" id="PF01433">
    <property type="entry name" value="Peptidase_M1"/>
    <property type="match status" value="1"/>
</dbReference>
<keyword evidence="21" id="KW-1185">Reference proteome</keyword>
<evidence type="ECO:0000259" key="18">
    <source>
        <dbReference type="Pfam" id="PF11838"/>
    </source>
</evidence>
<feature type="binding site" evidence="13">
    <location>
        <position position="516"/>
    </location>
    <ligand>
        <name>Zn(2+)</name>
        <dbReference type="ChEBI" id="CHEBI:29105"/>
        <note>catalytic</note>
    </ligand>
</feature>
<keyword evidence="6" id="KW-0378">Hydrolase</keyword>
<keyword evidence="10 16" id="KW-0472">Membrane</keyword>
<dbReference type="GO" id="GO:0006508">
    <property type="term" value="P:proteolysis"/>
    <property type="evidence" value="ECO:0007669"/>
    <property type="project" value="UniProtKB-KW"/>
</dbReference>
<dbReference type="GO" id="GO:0042277">
    <property type="term" value="F:peptide binding"/>
    <property type="evidence" value="ECO:0007669"/>
    <property type="project" value="TreeGrafter"/>
</dbReference>
<evidence type="ECO:0000256" key="9">
    <source>
        <dbReference type="ARBA" id="ARBA00023049"/>
    </source>
</evidence>
<comment type="caution">
    <text evidence="20">The sequence shown here is derived from an EMBL/GenBank/DDBJ whole genome shotgun (WGS) entry which is preliminary data.</text>
</comment>
<dbReference type="InterPro" id="IPR034016">
    <property type="entry name" value="M1_APN-typ"/>
</dbReference>
<dbReference type="Pfam" id="PF11838">
    <property type="entry name" value="ERAP1_C"/>
    <property type="match status" value="1"/>
</dbReference>
<keyword evidence="5 13" id="KW-0479">Metal-binding</keyword>
<feature type="binding site" evidence="13">
    <location>
        <position position="539"/>
    </location>
    <ligand>
        <name>Zn(2+)</name>
        <dbReference type="ChEBI" id="CHEBI:29105"/>
        <note>catalytic</note>
    </ligand>
</feature>
<dbReference type="SUPFAM" id="SSF55486">
    <property type="entry name" value="Metalloproteases ('zincins'), catalytic domain"/>
    <property type="match status" value="1"/>
</dbReference>
<dbReference type="Proteomes" id="UP001432027">
    <property type="component" value="Unassembled WGS sequence"/>
</dbReference>
<dbReference type="SUPFAM" id="SSF63737">
    <property type="entry name" value="Leukotriene A4 hydrolase N-terminal domain"/>
    <property type="match status" value="1"/>
</dbReference>
<dbReference type="Gene3D" id="2.60.40.1730">
    <property type="entry name" value="tricorn interacting facor f3 domain"/>
    <property type="match status" value="1"/>
</dbReference>
<dbReference type="GO" id="GO:0005737">
    <property type="term" value="C:cytoplasm"/>
    <property type="evidence" value="ECO:0007669"/>
    <property type="project" value="TreeGrafter"/>
</dbReference>
<feature type="binding site" evidence="13">
    <location>
        <position position="520"/>
    </location>
    <ligand>
        <name>Zn(2+)</name>
        <dbReference type="ChEBI" id="CHEBI:29105"/>
        <note>catalytic</note>
    </ligand>
</feature>
<evidence type="ECO:0000256" key="6">
    <source>
        <dbReference type="ARBA" id="ARBA00022801"/>
    </source>
</evidence>
<dbReference type="InterPro" id="IPR045357">
    <property type="entry name" value="Aminopeptidase_N-like_N"/>
</dbReference>
<evidence type="ECO:0008006" key="22">
    <source>
        <dbReference type="Google" id="ProtNLM"/>
    </source>
</evidence>
<evidence type="ECO:0000256" key="8">
    <source>
        <dbReference type="ARBA" id="ARBA00022989"/>
    </source>
</evidence>
<organism evidence="20 21">
    <name type="scientific">Pristionchus entomophagus</name>
    <dbReference type="NCBI Taxonomy" id="358040"/>
    <lineage>
        <taxon>Eukaryota</taxon>
        <taxon>Metazoa</taxon>
        <taxon>Ecdysozoa</taxon>
        <taxon>Nematoda</taxon>
        <taxon>Chromadorea</taxon>
        <taxon>Rhabditida</taxon>
        <taxon>Rhabditina</taxon>
        <taxon>Diplogasteromorpha</taxon>
        <taxon>Diplogasteroidea</taxon>
        <taxon>Neodiplogasteridae</taxon>
        <taxon>Pristionchus</taxon>
    </lineage>
</organism>
<dbReference type="Gene3D" id="2.60.40.1910">
    <property type="match status" value="1"/>
</dbReference>
<dbReference type="GO" id="GO:0005615">
    <property type="term" value="C:extracellular space"/>
    <property type="evidence" value="ECO:0007669"/>
    <property type="project" value="TreeGrafter"/>
</dbReference>
<evidence type="ECO:0000313" key="20">
    <source>
        <dbReference type="EMBL" id="GMS80424.1"/>
    </source>
</evidence>
<comment type="subcellular location">
    <subcellularLocation>
        <location evidence="1">Membrane</location>
        <topology evidence="1">Single-pass membrane protein</topology>
    </subcellularLocation>
</comment>
<dbReference type="Gene3D" id="1.25.50.20">
    <property type="match status" value="1"/>
</dbReference>
<evidence type="ECO:0000256" key="4">
    <source>
        <dbReference type="ARBA" id="ARBA00022692"/>
    </source>
</evidence>
<feature type="transmembrane region" description="Helical" evidence="16">
    <location>
        <begin position="135"/>
        <end position="156"/>
    </location>
</feature>
<protein>
    <recommendedName>
        <fullName evidence="22">Aminopeptidase</fullName>
    </recommendedName>
</protein>
<dbReference type="PANTHER" id="PTHR11533:SF299">
    <property type="entry name" value="AMINOPEPTIDASE"/>
    <property type="match status" value="1"/>
</dbReference>
<dbReference type="InterPro" id="IPR042097">
    <property type="entry name" value="Aminopeptidase_N-like_N_sf"/>
</dbReference>
<dbReference type="InterPro" id="IPR050344">
    <property type="entry name" value="Peptidase_M1_aminopeptidases"/>
</dbReference>
<evidence type="ECO:0000313" key="21">
    <source>
        <dbReference type="Proteomes" id="UP001432027"/>
    </source>
</evidence>
<keyword evidence="7 13" id="KW-0862">Zinc</keyword>
<evidence type="ECO:0000256" key="2">
    <source>
        <dbReference type="ARBA" id="ARBA00010136"/>
    </source>
</evidence>
<dbReference type="InterPro" id="IPR027268">
    <property type="entry name" value="Peptidase_M4/M1_CTD_sf"/>
</dbReference>
<dbReference type="FunFam" id="2.60.40.1910:FF:000006">
    <property type="entry name" value="Aminopeptidase"/>
    <property type="match status" value="1"/>
</dbReference>
<dbReference type="InterPro" id="IPR024571">
    <property type="entry name" value="ERAP1-like_C_dom"/>
</dbReference>
<evidence type="ECO:0000256" key="11">
    <source>
        <dbReference type="ARBA" id="ARBA00023180"/>
    </source>
</evidence>
<name>A0AAV5SJZ6_9BILA</name>
<dbReference type="GO" id="GO:0070006">
    <property type="term" value="F:metalloaminopeptidase activity"/>
    <property type="evidence" value="ECO:0007669"/>
    <property type="project" value="TreeGrafter"/>
</dbReference>
<feature type="domain" description="Peptidase M1 membrane alanine aminopeptidase" evidence="17">
    <location>
        <begin position="444"/>
        <end position="655"/>
    </location>
</feature>
<evidence type="ECO:0000256" key="13">
    <source>
        <dbReference type="PIRSR" id="PIRSR634016-3"/>
    </source>
</evidence>
<evidence type="ECO:0000256" key="7">
    <source>
        <dbReference type="ARBA" id="ARBA00022833"/>
    </source>
</evidence>
<sequence>SGRLGWSTVLVGEIRAGLRDEEMADLDLSGSSNLVALVYNEQQPPVDARVLQERLKKEKQMKKEEEKIKRQRDKEKEKEDRKLQKMSSPHNKRVTIEHVKYTSPNESVGVKPREEESREDEEGERDKADFRCGSGTLLCLIIVFLLSIGIAFLASYKLTEQALGAHRELIPVEDGIVRIGALFSSSDDDVDEEVTEGRLPRNIEPIWYNLTTRVYLPGFVDLPPLKQRIFENSLLSKFRVVSDTREIVLNSAFTRIPENPEGWKILQDNQGSLVGSSIRVSNVSINSTAETVSLALTDALKAGSEFYLRVSYSGSLASSKNGFYISSYRTSEGKEREIAVTQSEPHYARRILPCMDEPDRKAVFSVTIEHPKGSRALFNGIEKGTENVNDSPDFVRTSFNETPVMSSYLLAFIISDLKMKEKKSKRGVPVRAFVQSDLIDHIDYALNVTVKMLDYYEKEFDMPYPLDKLDIVSVREFTFGAQENWGLLVFHESNILFHPLVSSPMTKKDVAKMVAHEVAHQWFGNLVTMKWWDAVWLNEAFASHCEHTATARAGVMHGLDDLFYAVTQRDALTEDSFASSRPVSTPIHKPVEIEQLFDSITYDKGASVVRMLESVVGVEHFRKGVRAYLKKFAYGNAGQDDLLQSIKENLPKELSYIGTELRPFIRRFTKQNGYPVLNVERPDTLHVEITQEWFQRDSNSDALNKHGARYDHVWEVPLFYEINEDAKPVTWMTNGIRLPSNQSDLLILNRDSEGFYRVNYDPRSWTRIHEQLDKNHTHLSDLTRFRLINDAFTLAEAGRLPYDVALDTIHYIRSEDDDLPILAATKALEFIHKQIGDGENVDKVKAFIRRVLSPFYKKFVNWDKLDIVDDDIRRAEMTVTLVEELWKSGHKEVAHKLHKLFEGLLESCKDDKSIASQCSKISPLIRVYAYCEGVKRGRNDEFNVLLRLYENEIAAKEKSRLLNALKCSRDTGSLKKLYQSLLDERGNGIFSGKSVDERILLEFGNHELSKKVYNEFFFENYEKLFKKYSTNHAIGSLLADALTASSTSELTDIESFLLSNPSLDDFEGFAKSVETGRAKLNWQRKHAKHLVEEFEKRTNRV</sequence>
<dbReference type="InterPro" id="IPR001930">
    <property type="entry name" value="Peptidase_M1"/>
</dbReference>
<keyword evidence="8 16" id="KW-1133">Transmembrane helix</keyword>